<organism evidence="2">
    <name type="scientific">hydrothermal vent metagenome</name>
    <dbReference type="NCBI Taxonomy" id="652676"/>
    <lineage>
        <taxon>unclassified sequences</taxon>
        <taxon>metagenomes</taxon>
        <taxon>ecological metagenomes</taxon>
    </lineage>
</organism>
<dbReference type="EMBL" id="UOET01000072">
    <property type="protein sequence ID" value="VAW27034.1"/>
    <property type="molecule type" value="Genomic_DNA"/>
</dbReference>
<reference evidence="2" key="1">
    <citation type="submission" date="2018-06" db="EMBL/GenBank/DDBJ databases">
        <authorList>
            <person name="Zhirakovskaya E."/>
        </authorList>
    </citation>
    <scope>NUCLEOTIDE SEQUENCE</scope>
</reference>
<evidence type="ECO:0000256" key="1">
    <source>
        <dbReference type="SAM" id="Phobius"/>
    </source>
</evidence>
<accession>A0A3B0V4P1</accession>
<protein>
    <recommendedName>
        <fullName evidence="3">Major facilitator superfamily (MFS) profile domain-containing protein</fullName>
    </recommendedName>
</protein>
<dbReference type="InterPro" id="IPR036259">
    <property type="entry name" value="MFS_trans_sf"/>
</dbReference>
<dbReference type="SUPFAM" id="SSF103473">
    <property type="entry name" value="MFS general substrate transporter"/>
    <property type="match status" value="1"/>
</dbReference>
<dbReference type="AlphaFoldDB" id="A0A3B0V4P1"/>
<evidence type="ECO:0008006" key="3">
    <source>
        <dbReference type="Google" id="ProtNLM"/>
    </source>
</evidence>
<proteinExistence type="predicted"/>
<feature type="non-terminal residue" evidence="2">
    <location>
        <position position="1"/>
    </location>
</feature>
<keyword evidence="1" id="KW-0472">Membrane</keyword>
<dbReference type="Gene3D" id="1.20.1250.20">
    <property type="entry name" value="MFS general substrate transporter like domains"/>
    <property type="match status" value="1"/>
</dbReference>
<keyword evidence="1" id="KW-1133">Transmembrane helix</keyword>
<evidence type="ECO:0000313" key="2">
    <source>
        <dbReference type="EMBL" id="VAW27034.1"/>
    </source>
</evidence>
<gene>
    <name evidence="2" type="ORF">MNBD_BACTEROID07-652</name>
</gene>
<feature type="transmembrane region" description="Helical" evidence="1">
    <location>
        <begin position="53"/>
        <end position="74"/>
    </location>
</feature>
<feature type="transmembrane region" description="Helical" evidence="1">
    <location>
        <begin position="20"/>
        <end position="41"/>
    </location>
</feature>
<name>A0A3B0V4P1_9ZZZZ</name>
<sequence length="118" mass="12695">AVVSPFFMFLFLWTGPALQIISLLALGFVLAASTPVLLALVQEQGSNQPALMNGSFTTINFISGALSVLAAGYIGDAIGLAKMFRMSGYLAFIAIPAVFLLKRKSRSQQQNISKQKLR</sequence>
<feature type="transmembrane region" description="Helical" evidence="1">
    <location>
        <begin position="80"/>
        <end position="101"/>
    </location>
</feature>
<keyword evidence="1" id="KW-0812">Transmembrane</keyword>